<reference evidence="2" key="1">
    <citation type="submission" date="2020-05" db="EMBL/GenBank/DDBJ databases">
        <title>Evolutionary and genomic comparisons of hybrid uninucleate and nonhybrid Rhizoctonia fungi.</title>
        <authorList>
            <person name="Li C."/>
            <person name="Chen X."/>
        </authorList>
    </citation>
    <scope>NUCLEOTIDE SEQUENCE</scope>
    <source>
        <strain evidence="2">AG-1 IA</strain>
    </source>
</reference>
<sequence>MRFLQPGPSDHQPLTVEHSGTVIATHIKPDQNGHVLPDVPQTSNSVGMMIDETGISGFASFSSPSNLVEVGSPGTLVYETCRWIAAVETERFSNYILLRDSFRDLANEFISRNLVVSPQTIPASQQGIAPEPVLWHVQGEFGSHIILNLGTASPLVYTHVSFQHILHIPLEITPLLLTDTASADAPPPSRRINSLTLYGGKSYTVLLRFFVIEDAYHGWHCVAAINLEPLWVYPIWPPVEVSDTAGFREMCISLRYPAIVDSVATFQPLPPLQMNTSLFGGEVLESTLPPAPEHAYAFDLGLSPFRYLETAIESPGLVVDSSITLPVNHTSTSTYADSSAVASCSRSVTSRPSNRNRSRPVAPRLRKLAPAPAPARD</sequence>
<dbReference type="Proteomes" id="UP000650533">
    <property type="component" value="Chromosome 9"/>
</dbReference>
<evidence type="ECO:0000313" key="3">
    <source>
        <dbReference type="Proteomes" id="UP000650533"/>
    </source>
</evidence>
<proteinExistence type="predicted"/>
<feature type="region of interest" description="Disordered" evidence="1">
    <location>
        <begin position="343"/>
        <end position="377"/>
    </location>
</feature>
<accession>A0A8H8P1I7</accession>
<dbReference type="AlphaFoldDB" id="A0A8H8P1I7"/>
<evidence type="ECO:0000313" key="2">
    <source>
        <dbReference type="EMBL" id="QRW22627.1"/>
    </source>
</evidence>
<name>A0A8H8P1I7_9AGAM</name>
<dbReference type="GeneID" id="67029942"/>
<dbReference type="KEGG" id="rsx:RhiXN_07663"/>
<organism evidence="2 3">
    <name type="scientific">Rhizoctonia solani</name>
    <dbReference type="NCBI Taxonomy" id="456999"/>
    <lineage>
        <taxon>Eukaryota</taxon>
        <taxon>Fungi</taxon>
        <taxon>Dikarya</taxon>
        <taxon>Basidiomycota</taxon>
        <taxon>Agaricomycotina</taxon>
        <taxon>Agaricomycetes</taxon>
        <taxon>Cantharellales</taxon>
        <taxon>Ceratobasidiaceae</taxon>
        <taxon>Rhizoctonia</taxon>
    </lineage>
</organism>
<protein>
    <submittedName>
        <fullName evidence="2">Uncharacterized protein</fullName>
    </submittedName>
</protein>
<gene>
    <name evidence="2" type="ORF">RhiXN_07663</name>
</gene>
<feature type="compositionally biased region" description="Low complexity" evidence="1">
    <location>
        <begin position="345"/>
        <end position="363"/>
    </location>
</feature>
<dbReference type="RefSeq" id="XP_043182864.1">
    <property type="nucleotide sequence ID" value="XM_043327479.1"/>
</dbReference>
<dbReference type="EMBL" id="CP059666">
    <property type="protein sequence ID" value="QRW22627.1"/>
    <property type="molecule type" value="Genomic_DNA"/>
</dbReference>
<evidence type="ECO:0000256" key="1">
    <source>
        <dbReference type="SAM" id="MobiDB-lite"/>
    </source>
</evidence>